<proteinExistence type="predicted"/>
<accession>A0A284QWY2</accession>
<dbReference type="AlphaFoldDB" id="A0A284QWY2"/>
<evidence type="ECO:0000313" key="2">
    <source>
        <dbReference type="Proteomes" id="UP000219338"/>
    </source>
</evidence>
<protein>
    <submittedName>
        <fullName evidence="1">Uncharacterized protein</fullName>
    </submittedName>
</protein>
<reference evidence="2" key="1">
    <citation type="journal article" date="2017" name="Nat. Ecol. Evol.">
        <title>Genome expansion and lineage-specific genetic innovations in the forest pathogenic fungi Armillaria.</title>
        <authorList>
            <person name="Sipos G."/>
            <person name="Prasanna A.N."/>
            <person name="Walter M.C."/>
            <person name="O'Connor E."/>
            <person name="Balint B."/>
            <person name="Krizsan K."/>
            <person name="Kiss B."/>
            <person name="Hess J."/>
            <person name="Varga T."/>
            <person name="Slot J."/>
            <person name="Riley R."/>
            <person name="Boka B."/>
            <person name="Rigling D."/>
            <person name="Barry K."/>
            <person name="Lee J."/>
            <person name="Mihaltcheva S."/>
            <person name="LaButti K."/>
            <person name="Lipzen A."/>
            <person name="Waldron R."/>
            <person name="Moloney N.M."/>
            <person name="Sperisen C."/>
            <person name="Kredics L."/>
            <person name="Vagvoelgyi C."/>
            <person name="Patrignani A."/>
            <person name="Fitzpatrick D."/>
            <person name="Nagy I."/>
            <person name="Doyle S."/>
            <person name="Anderson J.B."/>
            <person name="Grigoriev I.V."/>
            <person name="Gueldener U."/>
            <person name="Muensterkoetter M."/>
            <person name="Nagy L.G."/>
        </authorList>
    </citation>
    <scope>NUCLEOTIDE SEQUENCE [LARGE SCALE GENOMIC DNA]</scope>
    <source>
        <strain evidence="2">C18/9</strain>
    </source>
</reference>
<sequence>MMGVCGEVAGGGGGTRSRVIFSICNDCTSLAEAGGRMYWGCSFLPARLSFASSTKSWPPMARRGLSAELLKGGLRAWMYTLKGHIKPFQTQTQRRLGRCVRTTDSCGRGSHPHYLTTSATNVPVTTAAANSLAVQREAFVYRTTHAASRTYTVDALVIGEYGRKKENDITVKLEELGINGTTLYSFRAVIGSPYSRIIWVGTLSYEMRLSSVSVMQALIRSSPNAMASWLILSASSGRQLHPTPNPPSLSDGEHSRSTLSHLRSFVGAGGYMLAEAKLSKGQHAKLSLIFTSTACSLSPASSTCSPPQFDPWARPSLPNTTLDLVGQEQWSRNPLQIKSTFTVCGEPDCQPLSSAACGVAQPGPPKSPSGMALSVASIFDVDTDLPSEHSPTKNLRSRVSMDPECFGMSDSTCVSEY</sequence>
<name>A0A284QWY2_ARMOS</name>
<keyword evidence="2" id="KW-1185">Reference proteome</keyword>
<dbReference type="Proteomes" id="UP000219338">
    <property type="component" value="Unassembled WGS sequence"/>
</dbReference>
<evidence type="ECO:0000313" key="1">
    <source>
        <dbReference type="EMBL" id="SJL00967.1"/>
    </source>
</evidence>
<dbReference type="EMBL" id="FUEG01000003">
    <property type="protein sequence ID" value="SJL00967.1"/>
    <property type="molecule type" value="Genomic_DNA"/>
</dbReference>
<gene>
    <name evidence="1" type="ORF">ARMOST_04281</name>
</gene>
<organism evidence="1 2">
    <name type="scientific">Armillaria ostoyae</name>
    <name type="common">Armillaria root rot fungus</name>
    <dbReference type="NCBI Taxonomy" id="47428"/>
    <lineage>
        <taxon>Eukaryota</taxon>
        <taxon>Fungi</taxon>
        <taxon>Dikarya</taxon>
        <taxon>Basidiomycota</taxon>
        <taxon>Agaricomycotina</taxon>
        <taxon>Agaricomycetes</taxon>
        <taxon>Agaricomycetidae</taxon>
        <taxon>Agaricales</taxon>
        <taxon>Marasmiineae</taxon>
        <taxon>Physalacriaceae</taxon>
        <taxon>Armillaria</taxon>
    </lineage>
</organism>